<dbReference type="Gene3D" id="3.30.700.10">
    <property type="entry name" value="Glycoprotein, Type 4 Pilin"/>
    <property type="match status" value="1"/>
</dbReference>
<dbReference type="PROSITE" id="PS00409">
    <property type="entry name" value="PROKAR_NTER_METHYL"/>
    <property type="match status" value="1"/>
</dbReference>
<evidence type="ECO:0000256" key="7">
    <source>
        <dbReference type="ARBA" id="ARBA00022692"/>
    </source>
</evidence>
<dbReference type="GO" id="GO:0015628">
    <property type="term" value="P:protein secretion by the type II secretion system"/>
    <property type="evidence" value="ECO:0007669"/>
    <property type="project" value="InterPro"/>
</dbReference>
<dbReference type="AlphaFoldDB" id="A0A4Z1R9H6"/>
<dbReference type="Proteomes" id="UP000298681">
    <property type="component" value="Unassembled WGS sequence"/>
</dbReference>
<evidence type="ECO:0000313" key="12">
    <source>
        <dbReference type="Proteomes" id="UP000298681"/>
    </source>
</evidence>
<comment type="similarity">
    <text evidence="2">Belongs to the GSP G family.</text>
</comment>
<comment type="subcellular location">
    <subcellularLocation>
        <location evidence="1">Cell inner membrane</location>
        <topology evidence="1">Single-pass membrane protein</topology>
    </subcellularLocation>
</comment>
<dbReference type="Pfam" id="PF07963">
    <property type="entry name" value="N_methyl"/>
    <property type="match status" value="1"/>
</dbReference>
<dbReference type="PRINTS" id="PR00813">
    <property type="entry name" value="BCTERIALGSPG"/>
</dbReference>
<accession>A0A4Z1R9H6</accession>
<evidence type="ECO:0000313" key="11">
    <source>
        <dbReference type="EMBL" id="TKS52813.1"/>
    </source>
</evidence>
<dbReference type="InterPro" id="IPR013545">
    <property type="entry name" value="T2SS_protein-GspG_C"/>
</dbReference>
<evidence type="ECO:0000256" key="2">
    <source>
        <dbReference type="ARBA" id="ARBA00009984"/>
    </source>
</evidence>
<dbReference type="GO" id="GO:0005886">
    <property type="term" value="C:plasma membrane"/>
    <property type="evidence" value="ECO:0007669"/>
    <property type="project" value="UniProtKB-SubCell"/>
</dbReference>
<evidence type="ECO:0000256" key="8">
    <source>
        <dbReference type="ARBA" id="ARBA00022989"/>
    </source>
</evidence>
<keyword evidence="4" id="KW-1003">Cell membrane</keyword>
<dbReference type="EMBL" id="SPUH01000002">
    <property type="protein sequence ID" value="TKS52813.1"/>
    <property type="molecule type" value="Genomic_DNA"/>
</dbReference>
<dbReference type="PANTHER" id="PTHR30093:SF45">
    <property type="entry name" value="TYPE II SECRETION SYSTEM CORE PROTEIN G"/>
    <property type="match status" value="1"/>
</dbReference>
<name>A0A4Z1R9H6_9GAMM</name>
<evidence type="ECO:0000256" key="6">
    <source>
        <dbReference type="ARBA" id="ARBA00022519"/>
    </source>
</evidence>
<evidence type="ECO:0000256" key="4">
    <source>
        <dbReference type="ARBA" id="ARBA00022475"/>
    </source>
</evidence>
<keyword evidence="12" id="KW-1185">Reference proteome</keyword>
<sequence>MYRSSRMRAPSRSAGFTLLEMLVVLVLIGLIASLVGPRLFSRVDASKVQVAETQIRMLRGAVETYRLEVGRLPTDEEGLSVLFKAPSDERARARWRGPYLDEAVPEDPWNRPYLYSIPGPDGMGFALYSLGADGEPGGEGNDADVGFLPPR</sequence>
<keyword evidence="9" id="KW-0472">Membrane</keyword>
<dbReference type="InterPro" id="IPR045584">
    <property type="entry name" value="Pilin-like"/>
</dbReference>
<comment type="caution">
    <text evidence="11">The sequence shown here is derived from an EMBL/GenBank/DDBJ whole genome shotgun (WGS) entry which is preliminary data.</text>
</comment>
<protein>
    <recommendedName>
        <fullName evidence="3">Type II secretion system core protein G</fullName>
    </recommendedName>
</protein>
<reference evidence="11 12" key="1">
    <citation type="submission" date="2019-01" db="EMBL/GenBank/DDBJ databases">
        <authorList>
            <person name="Zhang S."/>
        </authorList>
    </citation>
    <scope>NUCLEOTIDE SEQUENCE [LARGE SCALE GENOMIC DNA]</scope>
    <source>
        <strain evidence="11 12">1626</strain>
    </source>
</reference>
<keyword evidence="6" id="KW-0997">Cell inner membrane</keyword>
<evidence type="ECO:0000259" key="10">
    <source>
        <dbReference type="Pfam" id="PF08334"/>
    </source>
</evidence>
<evidence type="ECO:0000256" key="1">
    <source>
        <dbReference type="ARBA" id="ARBA00004377"/>
    </source>
</evidence>
<dbReference type="InterPro" id="IPR012902">
    <property type="entry name" value="N_methyl_site"/>
</dbReference>
<dbReference type="PANTHER" id="PTHR30093">
    <property type="entry name" value="GENERAL SECRETION PATHWAY PROTEIN G"/>
    <property type="match status" value="1"/>
</dbReference>
<dbReference type="NCBIfam" id="TIGR02532">
    <property type="entry name" value="IV_pilin_GFxxxE"/>
    <property type="match status" value="1"/>
</dbReference>
<dbReference type="NCBIfam" id="TIGR01710">
    <property type="entry name" value="typeII_sec_gspG"/>
    <property type="match status" value="1"/>
</dbReference>
<dbReference type="GO" id="GO:0015627">
    <property type="term" value="C:type II protein secretion system complex"/>
    <property type="evidence" value="ECO:0007669"/>
    <property type="project" value="InterPro"/>
</dbReference>
<dbReference type="InterPro" id="IPR000983">
    <property type="entry name" value="Bac_GSPG_pilin"/>
</dbReference>
<evidence type="ECO:0000256" key="9">
    <source>
        <dbReference type="ARBA" id="ARBA00023136"/>
    </source>
</evidence>
<keyword evidence="8" id="KW-1133">Transmembrane helix</keyword>
<dbReference type="Pfam" id="PF08334">
    <property type="entry name" value="T2SSG"/>
    <property type="match status" value="1"/>
</dbReference>
<dbReference type="SUPFAM" id="SSF54523">
    <property type="entry name" value="Pili subunits"/>
    <property type="match status" value="1"/>
</dbReference>
<keyword evidence="5" id="KW-0488">Methylation</keyword>
<dbReference type="InterPro" id="IPR010054">
    <property type="entry name" value="Type2_sec_GspG"/>
</dbReference>
<keyword evidence="7" id="KW-0812">Transmembrane</keyword>
<feature type="domain" description="Type II secretion system protein GspG C-terminal" evidence="10">
    <location>
        <begin position="38"/>
        <end position="146"/>
    </location>
</feature>
<evidence type="ECO:0000256" key="5">
    <source>
        <dbReference type="ARBA" id="ARBA00022481"/>
    </source>
</evidence>
<proteinExistence type="inferred from homology"/>
<organism evidence="11 12">
    <name type="scientific">Luteimonas yindakuii</name>
    <dbReference type="NCBI Taxonomy" id="2565782"/>
    <lineage>
        <taxon>Bacteria</taxon>
        <taxon>Pseudomonadati</taxon>
        <taxon>Pseudomonadota</taxon>
        <taxon>Gammaproteobacteria</taxon>
        <taxon>Lysobacterales</taxon>
        <taxon>Lysobacteraceae</taxon>
        <taxon>Luteimonas</taxon>
    </lineage>
</organism>
<gene>
    <name evidence="11" type="primary">gspG</name>
    <name evidence="11" type="ORF">E4582_11270</name>
</gene>
<evidence type="ECO:0000256" key="3">
    <source>
        <dbReference type="ARBA" id="ARBA00020042"/>
    </source>
</evidence>